<proteinExistence type="predicted"/>
<dbReference type="EMBL" id="ACVC01000232">
    <property type="protein sequence ID" value="EFO61322.1"/>
    <property type="molecule type" value="Genomic_DNA"/>
</dbReference>
<dbReference type="AlphaFoldDB" id="E1F878"/>
<name>E1F878_GIAIA</name>
<feature type="region of interest" description="Disordered" evidence="1">
    <location>
        <begin position="37"/>
        <end position="83"/>
    </location>
</feature>
<dbReference type="PANTHER" id="PTHR21580:SF28">
    <property type="entry name" value="BOREALIN N-TERMINAL DOMAIN-CONTAINING PROTEIN-RELATED"/>
    <property type="match status" value="1"/>
</dbReference>
<evidence type="ECO:0000313" key="3">
    <source>
        <dbReference type="Proteomes" id="UP000008974"/>
    </source>
</evidence>
<dbReference type="Pfam" id="PF07004">
    <property type="entry name" value="SHIPPO-rpt"/>
    <property type="match status" value="6"/>
</dbReference>
<reference evidence="2 3" key="1">
    <citation type="journal article" date="2010" name="BMC Genomics">
        <title>Genome analysis and comparative genomics of a Giardia intestinalis assemblage E isolate.</title>
        <authorList>
            <person name="Jerlstrom-Hultqvist J."/>
            <person name="Franzen O."/>
            <person name="Ankarklev J."/>
            <person name="Xu F."/>
            <person name="Nohynkova E."/>
            <person name="Andersson J.O."/>
            <person name="Svard S.G."/>
            <person name="Andersson B."/>
        </authorList>
    </citation>
    <scope>NUCLEOTIDE SEQUENCE [LARGE SCALE GENOMIC DNA]</scope>
    <source>
        <strain evidence="2 3">P15</strain>
    </source>
</reference>
<protein>
    <submittedName>
        <fullName evidence="2">H-SHIPPO 1</fullName>
    </submittedName>
</protein>
<comment type="caution">
    <text evidence="2">The sequence shown here is derived from an EMBL/GenBank/DDBJ whole genome shotgun (WGS) entry which is preliminary data.</text>
</comment>
<sequence>MPEWNDVISIGPGPGGYCPRSTNDGPRFTIQRRYNTSVVESSPGPADYTPILRNPGPAFTMGSRTSRSSVQSTPGPSDYNGDILTLRHRSPTYRFSTQPRRAQSAVLRERSPGPADYHIPNIAVTHQSARASSISGRPRSPPQSITPGPGDYQVSMTPLWPRIRGGTIGTRPVSSLTAGFLSLSASAPGPADYTPKVPAQWCSSSGFTFGSRHGQKLETLGPGPAGYHPRLLRKNAPAFTIQRKDRSFTEVCEGIQIVSPGPAHYHVGSLALTTRRAPAFSFSRRHYIYQNTVT</sequence>
<dbReference type="PANTHER" id="PTHR21580">
    <property type="entry name" value="SHIPPO-1-RELATED"/>
    <property type="match status" value="1"/>
</dbReference>
<dbReference type="InterPro" id="IPR010736">
    <property type="entry name" value="SHIPPO-rpt"/>
</dbReference>
<gene>
    <name evidence="2" type="ORF">GLP15_1327</name>
</gene>
<evidence type="ECO:0000256" key="1">
    <source>
        <dbReference type="SAM" id="MobiDB-lite"/>
    </source>
</evidence>
<dbReference type="OMA" id="MEVSHAN"/>
<feature type="region of interest" description="Disordered" evidence="1">
    <location>
        <begin position="129"/>
        <end position="153"/>
    </location>
</feature>
<evidence type="ECO:0000313" key="2">
    <source>
        <dbReference type="EMBL" id="EFO61322.1"/>
    </source>
</evidence>
<organism evidence="2 3">
    <name type="scientific">Giardia intestinalis (strain P15)</name>
    <name type="common">Giardia lamblia</name>
    <dbReference type="NCBI Taxonomy" id="658858"/>
    <lineage>
        <taxon>Eukaryota</taxon>
        <taxon>Metamonada</taxon>
        <taxon>Diplomonadida</taxon>
        <taxon>Hexamitidae</taxon>
        <taxon>Giardiinae</taxon>
        <taxon>Giardia</taxon>
    </lineage>
</organism>
<dbReference type="Proteomes" id="UP000008974">
    <property type="component" value="Unassembled WGS sequence"/>
</dbReference>
<dbReference type="VEuPathDB" id="GiardiaDB:GLP15_1327"/>
<dbReference type="OrthoDB" id="429991at2759"/>
<accession>E1F878</accession>
<dbReference type="InterPro" id="IPR051291">
    <property type="entry name" value="CIMAP"/>
</dbReference>
<feature type="compositionally biased region" description="Polar residues" evidence="1">
    <location>
        <begin position="62"/>
        <end position="75"/>
    </location>
</feature>